<feature type="repeat" description="TPR" evidence="1">
    <location>
        <begin position="153"/>
        <end position="186"/>
    </location>
</feature>
<dbReference type="InterPro" id="IPR019734">
    <property type="entry name" value="TPR_rpt"/>
</dbReference>
<accession>A0A4D7B7L0</accession>
<keyword evidence="2" id="KW-0732">Signal</keyword>
<evidence type="ECO:0000313" key="4">
    <source>
        <dbReference type="Proteomes" id="UP000298781"/>
    </source>
</evidence>
<keyword evidence="4" id="KW-1185">Reference proteome</keyword>
<keyword evidence="1" id="KW-0802">TPR repeat</keyword>
<name>A0A4D7B7L0_9HYPH</name>
<organism evidence="3 4">
    <name type="scientific">Phreatobacter stygius</name>
    <dbReference type="NCBI Taxonomy" id="1940610"/>
    <lineage>
        <taxon>Bacteria</taxon>
        <taxon>Pseudomonadati</taxon>
        <taxon>Pseudomonadota</taxon>
        <taxon>Alphaproteobacteria</taxon>
        <taxon>Hyphomicrobiales</taxon>
        <taxon>Phreatobacteraceae</taxon>
        <taxon>Phreatobacter</taxon>
    </lineage>
</organism>
<gene>
    <name evidence="3" type="ORF">E8M01_04420</name>
</gene>
<dbReference type="SMART" id="SM00028">
    <property type="entry name" value="TPR"/>
    <property type="match status" value="3"/>
</dbReference>
<dbReference type="EMBL" id="CP039690">
    <property type="protein sequence ID" value="QCI69041.1"/>
    <property type="molecule type" value="Genomic_DNA"/>
</dbReference>
<evidence type="ECO:0000256" key="2">
    <source>
        <dbReference type="SAM" id="SignalP"/>
    </source>
</evidence>
<dbReference type="Proteomes" id="UP000298781">
    <property type="component" value="Chromosome"/>
</dbReference>
<dbReference type="Gene3D" id="1.25.40.10">
    <property type="entry name" value="Tetratricopeptide repeat domain"/>
    <property type="match status" value="1"/>
</dbReference>
<evidence type="ECO:0000313" key="3">
    <source>
        <dbReference type="EMBL" id="QCI69041.1"/>
    </source>
</evidence>
<dbReference type="OrthoDB" id="9815010at2"/>
<dbReference type="Pfam" id="PF13432">
    <property type="entry name" value="TPR_16"/>
    <property type="match status" value="1"/>
</dbReference>
<evidence type="ECO:0000256" key="1">
    <source>
        <dbReference type="PROSITE-ProRule" id="PRU00339"/>
    </source>
</evidence>
<feature type="repeat" description="TPR" evidence="1">
    <location>
        <begin position="119"/>
        <end position="152"/>
    </location>
</feature>
<proteinExistence type="predicted"/>
<dbReference type="PROSITE" id="PS50293">
    <property type="entry name" value="TPR_REGION"/>
    <property type="match status" value="1"/>
</dbReference>
<dbReference type="SUPFAM" id="SSF48452">
    <property type="entry name" value="TPR-like"/>
    <property type="match status" value="1"/>
</dbReference>
<feature type="chain" id="PRO_5020619724" evidence="2">
    <location>
        <begin position="23"/>
        <end position="205"/>
    </location>
</feature>
<protein>
    <submittedName>
        <fullName evidence="3">Tetratricopeptide repeat protein</fullName>
    </submittedName>
</protein>
<reference evidence="3 4" key="1">
    <citation type="submission" date="2019-04" db="EMBL/GenBank/DDBJ databases">
        <title>Phreatobacter aquaticus sp. nov.</title>
        <authorList>
            <person name="Choi A."/>
        </authorList>
    </citation>
    <scope>NUCLEOTIDE SEQUENCE [LARGE SCALE GENOMIC DNA]</scope>
    <source>
        <strain evidence="3 4">KCTC 52518</strain>
    </source>
</reference>
<dbReference type="KEGG" id="pstg:E8M01_04420"/>
<sequence length="205" mass="22544">MTRAAVFLCLVLIAVAAGPAGAQVTGPSSGPPAAGNPAIPALESERGRRLDELFSRLKEAPDARIARVIDREISLILARSGSDTADLLMARASQAFQRQDQDLSLSLLDAVIDLYPDYVEGWSRRATVYFARKELGRAVADIEQVLRREPRHYGALAGLGMILQQLGNDRQALEVFRRALEINPHLERIPEIVRRLQPKVDGTEL</sequence>
<dbReference type="AlphaFoldDB" id="A0A4D7B7L0"/>
<feature type="signal peptide" evidence="2">
    <location>
        <begin position="1"/>
        <end position="22"/>
    </location>
</feature>
<dbReference type="InterPro" id="IPR011990">
    <property type="entry name" value="TPR-like_helical_dom_sf"/>
</dbReference>
<dbReference type="PROSITE" id="PS50005">
    <property type="entry name" value="TPR"/>
    <property type="match status" value="2"/>
</dbReference>